<evidence type="ECO:0000313" key="1">
    <source>
        <dbReference type="EMBL" id="KAL0929241.1"/>
    </source>
</evidence>
<dbReference type="EMBL" id="VUJX02000020">
    <property type="protein sequence ID" value="KAL0929241.1"/>
    <property type="molecule type" value="Genomic_DNA"/>
</dbReference>
<name>A0ACC3YBM8_COLTU</name>
<dbReference type="Proteomes" id="UP000805649">
    <property type="component" value="Unassembled WGS sequence"/>
</dbReference>
<accession>A0ACC3YBM8</accession>
<keyword evidence="2" id="KW-1185">Reference proteome</keyword>
<sequence>MSGRVQKSKSKNPVAYKELSQLVDLFGFIMPVPCSGCAAAGVDCVVSEVNSSRCSRCVADKHSCDIHGPSAASLIRVRQQKIKIDDELEKAEEEQLALMAKIRRLRRRRKDINREATDLIRSGLRRVEEVENEYRSEVLGLQSASSETVGALHSLGAIGVVDWSGVGLDDWGPETSSGASIVGVLPERVPGS</sequence>
<organism evidence="1 2">
    <name type="scientific">Colletotrichum truncatum</name>
    <name type="common">Anthracnose fungus</name>
    <name type="synonym">Colletotrichum capsici</name>
    <dbReference type="NCBI Taxonomy" id="5467"/>
    <lineage>
        <taxon>Eukaryota</taxon>
        <taxon>Fungi</taxon>
        <taxon>Dikarya</taxon>
        <taxon>Ascomycota</taxon>
        <taxon>Pezizomycotina</taxon>
        <taxon>Sordariomycetes</taxon>
        <taxon>Hypocreomycetidae</taxon>
        <taxon>Glomerellales</taxon>
        <taxon>Glomerellaceae</taxon>
        <taxon>Colletotrichum</taxon>
        <taxon>Colletotrichum truncatum species complex</taxon>
    </lineage>
</organism>
<proteinExistence type="predicted"/>
<evidence type="ECO:0000313" key="2">
    <source>
        <dbReference type="Proteomes" id="UP000805649"/>
    </source>
</evidence>
<gene>
    <name evidence="1" type="ORF">CTRU02_215782</name>
</gene>
<reference evidence="1 2" key="1">
    <citation type="journal article" date="2020" name="Phytopathology">
        <title>Genome Sequence Resources of Colletotrichum truncatum, C. plurivorum, C. musicola, and C. sojae: Four Species Pathogenic to Soybean (Glycine max).</title>
        <authorList>
            <person name="Rogerio F."/>
            <person name="Boufleur T.R."/>
            <person name="Ciampi-Guillardi M."/>
            <person name="Sukno S.A."/>
            <person name="Thon M.R."/>
            <person name="Massola Junior N.S."/>
            <person name="Baroncelli R."/>
        </authorList>
    </citation>
    <scope>NUCLEOTIDE SEQUENCE [LARGE SCALE GENOMIC DNA]</scope>
    <source>
        <strain evidence="1 2">CMES1059</strain>
    </source>
</reference>
<protein>
    <submittedName>
        <fullName evidence="1">Uncharacterized protein</fullName>
    </submittedName>
</protein>
<comment type="caution">
    <text evidence="1">The sequence shown here is derived from an EMBL/GenBank/DDBJ whole genome shotgun (WGS) entry which is preliminary data.</text>
</comment>